<protein>
    <submittedName>
        <fullName evidence="1">Helix-turn-helix domain-containing protein</fullName>
    </submittedName>
</protein>
<proteinExistence type="predicted"/>
<gene>
    <name evidence="1" type="ORF">WKI47_14155</name>
</gene>
<evidence type="ECO:0000313" key="2">
    <source>
        <dbReference type="Proteomes" id="UP001380953"/>
    </source>
</evidence>
<evidence type="ECO:0000313" key="1">
    <source>
        <dbReference type="EMBL" id="MEJ8305045.1"/>
    </source>
</evidence>
<accession>A0ACC6PDH8</accession>
<organism evidence="1 2">
    <name type="scientific">Saccharibacillus sacchari</name>
    <dbReference type="NCBI Taxonomy" id="456493"/>
    <lineage>
        <taxon>Bacteria</taxon>
        <taxon>Bacillati</taxon>
        <taxon>Bacillota</taxon>
        <taxon>Bacilli</taxon>
        <taxon>Bacillales</taxon>
        <taxon>Paenibacillaceae</taxon>
        <taxon>Saccharibacillus</taxon>
    </lineage>
</organism>
<dbReference type="EMBL" id="JBBKAR010000037">
    <property type="protein sequence ID" value="MEJ8305045.1"/>
    <property type="molecule type" value="Genomic_DNA"/>
</dbReference>
<comment type="caution">
    <text evidence="1">The sequence shown here is derived from an EMBL/GenBank/DDBJ whole genome shotgun (WGS) entry which is preliminary data.</text>
</comment>
<reference evidence="1" key="1">
    <citation type="submission" date="2024-03" db="EMBL/GenBank/DDBJ databases">
        <title>Whole genome sequecning of epiphytes from Marcgravia umbellata leaves.</title>
        <authorList>
            <person name="Kumar G."/>
            <person name="Savka M.A."/>
        </authorList>
    </citation>
    <scope>NUCLEOTIDE SEQUENCE</scope>
    <source>
        <strain evidence="1">RIT_BL5</strain>
    </source>
</reference>
<keyword evidence="2" id="KW-1185">Reference proteome</keyword>
<sequence length="758" mass="84606">MHKKWLYRLILSYLPILFAVVSCLVIVFFMTLGDTVRKQTLRANEIYAQNVVQVLDTSLRGIETPTIKGLLLNDRVDAFFRESRSSTPYRDYGVTEALLDFMSPLPMIDSVYVYRRADDKVLMQSFSSSLPAFGDRAFIEKTLAEPDAPAWSGLRQMMLFPGDRDPRAVVSLSKQVPYFSGEQGVIVVNVRKESIQSMIGEMGRENVDVCIKDAVGGIIGGSEQSCSDESGREKIALVSPYTGWNVEIRLAGVGAFSLLSAFSNLWALLGFAAIIGGIAAMTYISHRHYRPLGQVMNRIAALAEQHRERGISAPGRSDDEFAFIERSLEKLIEQANDYERQQAEGLPYRRAHLFKELLEGSRDMPPEEWVRETSSLGMNGEFAGSLVGVAEIDAYASLSAEHTPRDLALFKFMLHSVIQEIADECGEPLWTEWIGPDRLGLLYRPRPDSGRDADPVRLAAMAQQACGWVKQNAKFTATFGFGGAAEDLTAIAASYRKALAALDRKVAEGPGGAYVFGRAGEGGAGSGGMDALVQTVREAALAFRLGSGEWEGLVERFFALMSADGCSKEDVVRLLKLLQAQFGREMHELPQPMQEIWADCGLRGVPSSTADFEWIGELRGPLLDSLREAEHRLRESRMNREHYDLANRMREYVAEHYGDPDFSLTQISEAFDGNAKTISRIFKEELGEKFVDYLTRLRMEEAKRLLVETDESVQDIAEKVGYLYPMSFIRVFKKLENATPGEYRKERQTDASIRKRGG</sequence>
<dbReference type="Proteomes" id="UP001380953">
    <property type="component" value="Unassembled WGS sequence"/>
</dbReference>
<name>A0ACC6PDH8_9BACL</name>